<feature type="compositionally biased region" description="Basic residues" evidence="1">
    <location>
        <begin position="48"/>
        <end position="57"/>
    </location>
</feature>
<dbReference type="EMBL" id="PJQY01003825">
    <property type="protein sequence ID" value="PQM34195.1"/>
    <property type="molecule type" value="Genomic_DNA"/>
</dbReference>
<name>A0A314U9U7_PRUYE</name>
<accession>A0A314U9U7</accession>
<proteinExistence type="predicted"/>
<protein>
    <submittedName>
        <fullName evidence="2">Uncharacterized protein</fullName>
    </submittedName>
</protein>
<dbReference type="Proteomes" id="UP000250321">
    <property type="component" value="Unassembled WGS sequence"/>
</dbReference>
<sequence>MQNVWDILLKSSTKRFKTRDPPSKDICFQPSSSAEKQGVADFPPRSSSRLHQRKVAD</sequence>
<evidence type="ECO:0000256" key="1">
    <source>
        <dbReference type="SAM" id="MobiDB-lite"/>
    </source>
</evidence>
<evidence type="ECO:0000313" key="3">
    <source>
        <dbReference type="Proteomes" id="UP000250321"/>
    </source>
</evidence>
<feature type="region of interest" description="Disordered" evidence="1">
    <location>
        <begin position="15"/>
        <end position="57"/>
    </location>
</feature>
<gene>
    <name evidence="2" type="ORF">Pyn_04314</name>
</gene>
<organism evidence="2 3">
    <name type="scientific">Prunus yedoensis var. nudiflora</name>
    <dbReference type="NCBI Taxonomy" id="2094558"/>
    <lineage>
        <taxon>Eukaryota</taxon>
        <taxon>Viridiplantae</taxon>
        <taxon>Streptophyta</taxon>
        <taxon>Embryophyta</taxon>
        <taxon>Tracheophyta</taxon>
        <taxon>Spermatophyta</taxon>
        <taxon>Magnoliopsida</taxon>
        <taxon>eudicotyledons</taxon>
        <taxon>Gunneridae</taxon>
        <taxon>Pentapetalae</taxon>
        <taxon>rosids</taxon>
        <taxon>fabids</taxon>
        <taxon>Rosales</taxon>
        <taxon>Rosaceae</taxon>
        <taxon>Amygdaloideae</taxon>
        <taxon>Amygdaleae</taxon>
        <taxon>Prunus</taxon>
    </lineage>
</organism>
<keyword evidence="3" id="KW-1185">Reference proteome</keyword>
<evidence type="ECO:0000313" key="2">
    <source>
        <dbReference type="EMBL" id="PQM34195.1"/>
    </source>
</evidence>
<dbReference type="AlphaFoldDB" id="A0A314U9U7"/>
<reference evidence="2 3" key="1">
    <citation type="submission" date="2018-02" db="EMBL/GenBank/DDBJ databases">
        <title>Draft genome of wild Prunus yedoensis var. nudiflora.</title>
        <authorList>
            <person name="Baek S."/>
            <person name="Kim J.-H."/>
            <person name="Choi K."/>
            <person name="Kim G.-B."/>
            <person name="Cho A."/>
            <person name="Jang H."/>
            <person name="Shin C.-H."/>
            <person name="Yu H.-J."/>
            <person name="Mun J.-H."/>
        </authorList>
    </citation>
    <scope>NUCLEOTIDE SEQUENCE [LARGE SCALE GENOMIC DNA]</scope>
    <source>
        <strain evidence="3">cv. Jeju island</strain>
        <tissue evidence="2">Leaf</tissue>
    </source>
</reference>
<comment type="caution">
    <text evidence="2">The sequence shown here is derived from an EMBL/GenBank/DDBJ whole genome shotgun (WGS) entry which is preliminary data.</text>
</comment>